<dbReference type="InterPro" id="IPR006016">
    <property type="entry name" value="UspA"/>
</dbReference>
<dbReference type="PANTHER" id="PTHR46268:SF6">
    <property type="entry name" value="UNIVERSAL STRESS PROTEIN UP12"/>
    <property type="match status" value="1"/>
</dbReference>
<dbReference type="InterPro" id="IPR014729">
    <property type="entry name" value="Rossmann-like_a/b/a_fold"/>
</dbReference>
<organism evidence="3 4">
    <name type="scientific">Natribaculum luteum</name>
    <dbReference type="NCBI Taxonomy" id="1586232"/>
    <lineage>
        <taxon>Archaea</taxon>
        <taxon>Methanobacteriati</taxon>
        <taxon>Methanobacteriota</taxon>
        <taxon>Stenosarchaea group</taxon>
        <taxon>Halobacteria</taxon>
        <taxon>Halobacteriales</taxon>
        <taxon>Natrialbaceae</taxon>
        <taxon>Natribaculum</taxon>
    </lineage>
</organism>
<accession>A0ABD5NUD4</accession>
<evidence type="ECO:0000256" key="1">
    <source>
        <dbReference type="ARBA" id="ARBA00008791"/>
    </source>
</evidence>
<dbReference type="GeneID" id="71855336"/>
<evidence type="ECO:0000259" key="2">
    <source>
        <dbReference type="Pfam" id="PF00582"/>
    </source>
</evidence>
<dbReference type="InterPro" id="IPR006015">
    <property type="entry name" value="Universal_stress_UspA"/>
</dbReference>
<reference evidence="3 4" key="1">
    <citation type="journal article" date="2014" name="Int. J. Syst. Evol. Microbiol.">
        <title>Complete genome sequence of Corynebacterium casei LMG S-19264T (=DSM 44701T), isolated from a smear-ripened cheese.</title>
        <authorList>
            <consortium name="US DOE Joint Genome Institute (JGI-PGF)"/>
            <person name="Walter F."/>
            <person name="Albersmeier A."/>
            <person name="Kalinowski J."/>
            <person name="Ruckert C."/>
        </authorList>
    </citation>
    <scope>NUCLEOTIDE SEQUENCE [LARGE SCALE GENOMIC DNA]</scope>
    <source>
        <strain evidence="3 4">IBRC-M 10912</strain>
    </source>
</reference>
<name>A0ABD5NUD4_9EURY</name>
<dbReference type="SUPFAM" id="SSF52402">
    <property type="entry name" value="Adenine nucleotide alpha hydrolases-like"/>
    <property type="match status" value="1"/>
</dbReference>
<comment type="similarity">
    <text evidence="1">Belongs to the universal stress protein A family.</text>
</comment>
<comment type="caution">
    <text evidence="3">The sequence shown here is derived from an EMBL/GenBank/DDBJ whole genome shotgun (WGS) entry which is preliminary data.</text>
</comment>
<dbReference type="CDD" id="cd00293">
    <property type="entry name" value="USP-like"/>
    <property type="match status" value="1"/>
</dbReference>
<dbReference type="PANTHER" id="PTHR46268">
    <property type="entry name" value="STRESS RESPONSE PROTEIN NHAX"/>
    <property type="match status" value="1"/>
</dbReference>
<sequence>MYRVLLPIDTSEDRALAQADYVASLPCAGDEVSAYLLFVFTGDEGEELPEELGQFKSATRVGSIRRAREVLDDRGVEVHVLDDSGEAAADICDRADDLEVDEIVLGGRKRSAVGKAVFGSVTQSVIRNTDRPVVVTGERRAGTD</sequence>
<dbReference type="AlphaFoldDB" id="A0ABD5NUD4"/>
<dbReference type="Pfam" id="PF00582">
    <property type="entry name" value="Usp"/>
    <property type="match status" value="1"/>
</dbReference>
<evidence type="ECO:0000313" key="3">
    <source>
        <dbReference type="EMBL" id="MFC4245711.1"/>
    </source>
</evidence>
<dbReference type="RefSeq" id="WP_246969200.1">
    <property type="nucleotide sequence ID" value="NZ_CP095397.1"/>
</dbReference>
<proteinExistence type="inferred from homology"/>
<dbReference type="EMBL" id="JBHSDJ010000003">
    <property type="protein sequence ID" value="MFC4245711.1"/>
    <property type="molecule type" value="Genomic_DNA"/>
</dbReference>
<feature type="domain" description="UspA" evidence="2">
    <location>
        <begin position="3"/>
        <end position="136"/>
    </location>
</feature>
<dbReference type="Gene3D" id="3.40.50.620">
    <property type="entry name" value="HUPs"/>
    <property type="match status" value="1"/>
</dbReference>
<gene>
    <name evidence="3" type="ORF">ACFOZ7_01620</name>
</gene>
<evidence type="ECO:0000313" key="4">
    <source>
        <dbReference type="Proteomes" id="UP001595821"/>
    </source>
</evidence>
<dbReference type="Proteomes" id="UP001595821">
    <property type="component" value="Unassembled WGS sequence"/>
</dbReference>
<protein>
    <submittedName>
        <fullName evidence="3">Universal stress protein</fullName>
    </submittedName>
</protein>
<dbReference type="PRINTS" id="PR01438">
    <property type="entry name" value="UNVRSLSTRESS"/>
</dbReference>